<dbReference type="GO" id="GO:0008276">
    <property type="term" value="F:protein methyltransferase activity"/>
    <property type="evidence" value="ECO:0007669"/>
    <property type="project" value="UniProtKB-ARBA"/>
</dbReference>
<evidence type="ECO:0000256" key="13">
    <source>
        <dbReference type="ARBA" id="ARBA00093635"/>
    </source>
</evidence>
<dbReference type="PANTHER" id="PTHR46165:SF2">
    <property type="entry name" value="SET AND MYND DOMAIN-CONTAINING PROTEIN 4"/>
    <property type="match status" value="1"/>
</dbReference>
<dbReference type="PANTHER" id="PTHR46165">
    <property type="entry name" value="SET AND MYND DOMAIN-CONTAINING PROTEIN 4"/>
    <property type="match status" value="1"/>
</dbReference>
<dbReference type="SUPFAM" id="SSF48452">
    <property type="entry name" value="TPR-like"/>
    <property type="match status" value="1"/>
</dbReference>
<dbReference type="InterPro" id="IPR001214">
    <property type="entry name" value="SET_dom"/>
</dbReference>
<evidence type="ECO:0000256" key="12">
    <source>
        <dbReference type="ARBA" id="ARBA00093423"/>
    </source>
</evidence>
<protein>
    <recommendedName>
        <fullName evidence="13">Protein-lysine N-methyltransferase SMYD4</fullName>
    </recommendedName>
    <alternativeName>
        <fullName evidence="14">SET and MYND domain-containing protein 4</fullName>
    </alternativeName>
</protein>
<dbReference type="Gene3D" id="1.10.220.160">
    <property type="match status" value="1"/>
</dbReference>
<dbReference type="InterPro" id="IPR011990">
    <property type="entry name" value="TPR-like_helical_dom_sf"/>
</dbReference>
<keyword evidence="9" id="KW-0862">Zinc</keyword>
<dbReference type="InterPro" id="IPR052097">
    <property type="entry name" value="SET-MYND_domain_protein"/>
</dbReference>
<evidence type="ECO:0000256" key="5">
    <source>
        <dbReference type="ARBA" id="ARBA00022679"/>
    </source>
</evidence>
<evidence type="ECO:0000259" key="16">
    <source>
        <dbReference type="PROSITE" id="PS50280"/>
    </source>
</evidence>
<evidence type="ECO:0000256" key="8">
    <source>
        <dbReference type="ARBA" id="ARBA00022771"/>
    </source>
</evidence>
<evidence type="ECO:0000259" key="17">
    <source>
        <dbReference type="PROSITE" id="PS50865"/>
    </source>
</evidence>
<dbReference type="Gene3D" id="1.25.40.10">
    <property type="entry name" value="Tetratricopeptide repeat domain"/>
    <property type="match status" value="1"/>
</dbReference>
<keyword evidence="6" id="KW-0949">S-adenosyl-L-methionine</keyword>
<dbReference type="GO" id="GO:0008170">
    <property type="term" value="F:N-methyltransferase activity"/>
    <property type="evidence" value="ECO:0007669"/>
    <property type="project" value="UniProtKB-ARBA"/>
</dbReference>
<evidence type="ECO:0000256" key="4">
    <source>
        <dbReference type="ARBA" id="ARBA00022603"/>
    </source>
</evidence>
<dbReference type="Pfam" id="PF00856">
    <property type="entry name" value="SET"/>
    <property type="match status" value="1"/>
</dbReference>
<evidence type="ECO:0000256" key="11">
    <source>
        <dbReference type="ARBA" id="ARBA00048985"/>
    </source>
</evidence>
<proteinExistence type="predicted"/>
<evidence type="ECO:0000256" key="15">
    <source>
        <dbReference type="PROSITE-ProRule" id="PRU00134"/>
    </source>
</evidence>
<dbReference type="GO" id="GO:0008270">
    <property type="term" value="F:zinc ion binding"/>
    <property type="evidence" value="ECO:0007669"/>
    <property type="project" value="UniProtKB-KW"/>
</dbReference>
<evidence type="ECO:0000313" key="18">
    <source>
        <dbReference type="EnsemblMetazoa" id="AFUN022317-PA"/>
    </source>
</evidence>
<dbReference type="SUPFAM" id="SSF144232">
    <property type="entry name" value="HIT/MYND zinc finger-like"/>
    <property type="match status" value="1"/>
</dbReference>
<evidence type="ECO:0000256" key="9">
    <source>
        <dbReference type="ARBA" id="ARBA00022833"/>
    </source>
</evidence>
<dbReference type="VEuPathDB" id="VectorBase:AFUN2_004849"/>
<dbReference type="GO" id="GO:0008757">
    <property type="term" value="F:S-adenosylmethionine-dependent methyltransferase activity"/>
    <property type="evidence" value="ECO:0007669"/>
    <property type="project" value="UniProtKB-ARBA"/>
</dbReference>
<dbReference type="Gene3D" id="6.10.140.2220">
    <property type="match status" value="1"/>
</dbReference>
<keyword evidence="8 15" id="KW-0863">Zinc-finger</keyword>
<dbReference type="CDD" id="cd10536">
    <property type="entry name" value="SET_SMYD4"/>
    <property type="match status" value="1"/>
</dbReference>
<dbReference type="Gene3D" id="2.170.270.10">
    <property type="entry name" value="SET domain"/>
    <property type="match status" value="1"/>
</dbReference>
<dbReference type="GO" id="GO:0042826">
    <property type="term" value="F:histone deacetylase binding"/>
    <property type="evidence" value="ECO:0007669"/>
    <property type="project" value="TreeGrafter"/>
</dbReference>
<keyword evidence="10" id="KW-0539">Nucleus</keyword>
<feature type="domain" description="SET" evidence="16">
    <location>
        <begin position="213"/>
        <end position="518"/>
    </location>
</feature>
<dbReference type="InterPro" id="IPR002893">
    <property type="entry name" value="Znf_MYND"/>
</dbReference>
<dbReference type="PROSITE" id="PS01360">
    <property type="entry name" value="ZF_MYND_1"/>
    <property type="match status" value="1"/>
</dbReference>
<evidence type="ECO:0000256" key="10">
    <source>
        <dbReference type="ARBA" id="ARBA00023242"/>
    </source>
</evidence>
<dbReference type="STRING" id="62324.A0A4Y0BWH4"/>
<organism evidence="18">
    <name type="scientific">Anopheles funestus</name>
    <name type="common">African malaria mosquito</name>
    <dbReference type="NCBI Taxonomy" id="62324"/>
    <lineage>
        <taxon>Eukaryota</taxon>
        <taxon>Metazoa</taxon>
        <taxon>Ecdysozoa</taxon>
        <taxon>Arthropoda</taxon>
        <taxon>Hexapoda</taxon>
        <taxon>Insecta</taxon>
        <taxon>Pterygota</taxon>
        <taxon>Neoptera</taxon>
        <taxon>Endopterygota</taxon>
        <taxon>Diptera</taxon>
        <taxon>Nematocera</taxon>
        <taxon>Culicoidea</taxon>
        <taxon>Culicidae</taxon>
        <taxon>Anophelinae</taxon>
        <taxon>Anopheles</taxon>
    </lineage>
</organism>
<keyword evidence="5" id="KW-0808">Transferase</keyword>
<dbReference type="AlphaFoldDB" id="A0A4Y0BWH4"/>
<comment type="catalytic activity">
    <reaction evidence="11">
        <text>L-lysyl-[protein] + S-adenosyl-L-methionine = N(6)-methyl-L-lysyl-[protein] + S-adenosyl-L-homocysteine + H(+)</text>
        <dbReference type="Rhea" id="RHEA:51736"/>
        <dbReference type="Rhea" id="RHEA-COMP:9752"/>
        <dbReference type="Rhea" id="RHEA-COMP:13053"/>
        <dbReference type="ChEBI" id="CHEBI:15378"/>
        <dbReference type="ChEBI" id="CHEBI:29969"/>
        <dbReference type="ChEBI" id="CHEBI:57856"/>
        <dbReference type="ChEBI" id="CHEBI:59789"/>
        <dbReference type="ChEBI" id="CHEBI:61929"/>
    </reaction>
</comment>
<dbReference type="PROSITE" id="PS50865">
    <property type="entry name" value="ZF_MYND_2"/>
    <property type="match status" value="1"/>
</dbReference>
<keyword evidence="7" id="KW-0479">Metal-binding</keyword>
<dbReference type="GO" id="GO:0005737">
    <property type="term" value="C:cytoplasm"/>
    <property type="evidence" value="ECO:0007669"/>
    <property type="project" value="UniProtKB-SubCell"/>
</dbReference>
<comment type="function">
    <text evidence="12">Protein-lysine N-methyltransferase. Monomethylates PRMT5, modulating its transcriptional activity. May also act as a histone methyltransferase. Plays a critical role in cardiac development. Acts as a key epigenetic regulator of gene expression during cardiac development via its dual activities as a methyltransferase and negative regulator of HDAC1.</text>
</comment>
<evidence type="ECO:0000256" key="7">
    <source>
        <dbReference type="ARBA" id="ARBA00022723"/>
    </source>
</evidence>
<name>A0A4Y0BWH4_ANOFN</name>
<dbReference type="GO" id="GO:0005634">
    <property type="term" value="C:nucleus"/>
    <property type="evidence" value="ECO:0007669"/>
    <property type="project" value="UniProtKB-SubCell"/>
</dbReference>
<feature type="domain" description="MYND-type" evidence="17">
    <location>
        <begin position="264"/>
        <end position="302"/>
    </location>
</feature>
<evidence type="ECO:0000256" key="3">
    <source>
        <dbReference type="ARBA" id="ARBA00022490"/>
    </source>
</evidence>
<dbReference type="EnsemblMetazoa" id="AFUN022317-RA">
    <property type="protein sequence ID" value="AFUN022317-PA"/>
    <property type="gene ID" value="AFUN022317"/>
</dbReference>
<dbReference type="PROSITE" id="PS50280">
    <property type="entry name" value="SET"/>
    <property type="match status" value="1"/>
</dbReference>
<reference evidence="18" key="1">
    <citation type="submission" date="2020-05" db="UniProtKB">
        <authorList>
            <consortium name="EnsemblMetazoa"/>
        </authorList>
    </citation>
    <scope>IDENTIFICATION</scope>
    <source>
        <strain evidence="18">FUMOZ</strain>
    </source>
</reference>
<evidence type="ECO:0000256" key="2">
    <source>
        <dbReference type="ARBA" id="ARBA00004496"/>
    </source>
</evidence>
<keyword evidence="4" id="KW-0489">Methyltransferase</keyword>
<dbReference type="SUPFAM" id="SSF82199">
    <property type="entry name" value="SET domain"/>
    <property type="match status" value="1"/>
</dbReference>
<accession>A0A4Y0BWH4</accession>
<dbReference type="GO" id="GO:0032259">
    <property type="term" value="P:methylation"/>
    <property type="evidence" value="ECO:0007669"/>
    <property type="project" value="UniProtKB-KW"/>
</dbReference>
<dbReference type="InterPro" id="IPR044421">
    <property type="entry name" value="SMYD4_SET"/>
</dbReference>
<evidence type="ECO:0000256" key="1">
    <source>
        <dbReference type="ARBA" id="ARBA00004123"/>
    </source>
</evidence>
<comment type="subcellular location">
    <subcellularLocation>
        <location evidence="2">Cytoplasm</location>
    </subcellularLocation>
    <subcellularLocation>
        <location evidence="1">Nucleus</location>
    </subcellularLocation>
</comment>
<evidence type="ECO:0000256" key="6">
    <source>
        <dbReference type="ARBA" id="ARBA00022691"/>
    </source>
</evidence>
<dbReference type="VEuPathDB" id="VectorBase:AFUN022317"/>
<keyword evidence="3" id="KW-0963">Cytoplasm</keyword>
<dbReference type="InterPro" id="IPR046341">
    <property type="entry name" value="SET_dom_sf"/>
</dbReference>
<sequence>MGSAWDTFVEGIIWRNNLRQNLPECFTDEVDIMYRLGKEEICALLHSWLLQLPNILPTDENVSNKLRADANEFFKNKKSNHYVLHAYNNAIAGAPCGSRAMALGYANRAIILIRLGRYREAFQDCQLALDGDYPDEKRLKVYFRQADCVENMNEPYKLGPIVEGISKISGTKGLSKGEQEKLHMLKAQYEVAEKSVAVGMAQTAPLPEGRYEASLEVVKTPTQGRYVVAREPIEADGIIATETAVSFVPVYEFNTRNTLASPDCQKCARVNVIPYVCCTCGRACYCSPQCRESHQSVHRFECYGYQKRLWYTIGIAHLGIRCLLDGFGTIRNAVLKAKTATACYKRLIEVTSGEENELGQYGRVLGLVTNFQKMDKDDVLRYALAGLMLSIYLIECTDFVRDHGLSQEGTIPAYELRMLFGALIMRHIGQLVCNGHAISELRASQQSGILCEDNFIPNIGLLHSYLRSSRVFTAIFPQISMFNHDCDPNIRNHFERSTLKVYATRSIAAGSEIVNCYGPNYKLMPVETRLMHLRQQYCFDCNCYRCRTNDDTYIKQFNTLRCPRCRHCCSVELDNENFKTSIGFDPVPKNPVICSQCSEKLYTRLYVRFSEMDLTPSYEYNEKDFQTIVTEYNWCKDLLVDYNQTKAELLQEILSRYTKFAFSMTDELFSTLRGYALELATMRRHQFGFMSLEFLTGCFYLLDIWAVLYVVGGDEPVTLKPAELTALNEFRAALSMVGADTRALISEYMKAHVILDEETPGDLWVPC</sequence>
<evidence type="ECO:0000256" key="14">
    <source>
        <dbReference type="ARBA" id="ARBA00093680"/>
    </source>
</evidence>